<dbReference type="PROSITE" id="PS50893">
    <property type="entry name" value="ABC_TRANSPORTER_2"/>
    <property type="match status" value="1"/>
</dbReference>
<sequence>MSLLSINAITQRFGGITALSDITMSVEEGTIHGLIGPNGAGKTTLINILSGLVKPSEGSMEFNGRQNGPWPMASAVQYGIVRTFQQTRVFMGLTARENLRIAHVAGAGDANADDLIEALALGDVLDRVAGELPYAVLRRLSLALALGLRPKLLLLDEPAVGLAPDEITKMAEVIRHFHGQGLTVLLVEHNMRFLMELASRVSVFVQGRLLFEGTPAECQNNPTVIDAYLGRGLKHVEH</sequence>
<dbReference type="InterPro" id="IPR003593">
    <property type="entry name" value="AAA+_ATPase"/>
</dbReference>
<name>A0A561Q826_9HYPH</name>
<dbReference type="Pfam" id="PF12399">
    <property type="entry name" value="BCA_ABC_TP_C"/>
    <property type="match status" value="1"/>
</dbReference>
<feature type="domain" description="ABC transporter" evidence="4">
    <location>
        <begin position="4"/>
        <end position="231"/>
    </location>
</feature>
<proteinExistence type="predicted"/>
<dbReference type="GO" id="GO:0005524">
    <property type="term" value="F:ATP binding"/>
    <property type="evidence" value="ECO:0007669"/>
    <property type="project" value="UniProtKB-KW"/>
</dbReference>
<comment type="caution">
    <text evidence="5">The sequence shown here is derived from an EMBL/GenBank/DDBJ whole genome shotgun (WGS) entry which is preliminary data.</text>
</comment>
<reference evidence="5 6" key="1">
    <citation type="submission" date="2019-06" db="EMBL/GenBank/DDBJ databases">
        <title>Sorghum-associated microbial communities from plants grown in Nebraska, USA.</title>
        <authorList>
            <person name="Schachtman D."/>
        </authorList>
    </citation>
    <scope>NUCLEOTIDE SEQUENCE [LARGE SCALE GENOMIC DNA]</scope>
    <source>
        <strain evidence="5 6">1225</strain>
    </source>
</reference>
<dbReference type="InterPro" id="IPR003439">
    <property type="entry name" value="ABC_transporter-like_ATP-bd"/>
</dbReference>
<dbReference type="SUPFAM" id="SSF52540">
    <property type="entry name" value="P-loop containing nucleoside triphosphate hydrolases"/>
    <property type="match status" value="1"/>
</dbReference>
<dbReference type="PANTHER" id="PTHR45772:SF8">
    <property type="entry name" value="HIGH-AFFINITY BRANCHED-CHAIN AMINO ACID TRANSPORT ATP-BINDING PROTEIN"/>
    <property type="match status" value="1"/>
</dbReference>
<dbReference type="PANTHER" id="PTHR45772">
    <property type="entry name" value="CONSERVED COMPONENT OF ABC TRANSPORTER FOR NATURAL AMINO ACIDS-RELATED"/>
    <property type="match status" value="1"/>
</dbReference>
<evidence type="ECO:0000256" key="1">
    <source>
        <dbReference type="ARBA" id="ARBA00022448"/>
    </source>
</evidence>
<evidence type="ECO:0000313" key="5">
    <source>
        <dbReference type="EMBL" id="TWF46487.1"/>
    </source>
</evidence>
<keyword evidence="6" id="KW-1185">Reference proteome</keyword>
<dbReference type="Proteomes" id="UP000320653">
    <property type="component" value="Unassembled WGS sequence"/>
</dbReference>
<evidence type="ECO:0000259" key="4">
    <source>
        <dbReference type="PROSITE" id="PS50893"/>
    </source>
</evidence>
<dbReference type="SMART" id="SM00382">
    <property type="entry name" value="AAA"/>
    <property type="match status" value="1"/>
</dbReference>
<dbReference type="OrthoDB" id="9779872at2"/>
<dbReference type="Gene3D" id="3.40.50.300">
    <property type="entry name" value="P-loop containing nucleotide triphosphate hydrolases"/>
    <property type="match status" value="1"/>
</dbReference>
<dbReference type="InterPro" id="IPR051120">
    <property type="entry name" value="ABC_AA/LPS_Transport"/>
</dbReference>
<dbReference type="EMBL" id="VIWP01000014">
    <property type="protein sequence ID" value="TWF46487.1"/>
    <property type="molecule type" value="Genomic_DNA"/>
</dbReference>
<protein>
    <submittedName>
        <fullName evidence="5">Amino acid/amide ABC transporter ATP-binding protein 1 (HAAT family)</fullName>
    </submittedName>
</protein>
<gene>
    <name evidence="5" type="ORF">FHW37_11456</name>
</gene>
<evidence type="ECO:0000313" key="6">
    <source>
        <dbReference type="Proteomes" id="UP000320653"/>
    </source>
</evidence>
<keyword evidence="1" id="KW-0813">Transport</keyword>
<dbReference type="InterPro" id="IPR032823">
    <property type="entry name" value="BCA_ABC_TP_C"/>
</dbReference>
<dbReference type="GO" id="GO:0016887">
    <property type="term" value="F:ATP hydrolysis activity"/>
    <property type="evidence" value="ECO:0007669"/>
    <property type="project" value="InterPro"/>
</dbReference>
<accession>A0A561Q826</accession>
<keyword evidence="3 5" id="KW-0067">ATP-binding</keyword>
<keyword evidence="2" id="KW-0547">Nucleotide-binding</keyword>
<dbReference type="RefSeq" id="WP_145643147.1">
    <property type="nucleotide sequence ID" value="NZ_VIWP01000014.1"/>
</dbReference>
<dbReference type="InterPro" id="IPR027417">
    <property type="entry name" value="P-loop_NTPase"/>
</dbReference>
<dbReference type="GO" id="GO:0005886">
    <property type="term" value="C:plasma membrane"/>
    <property type="evidence" value="ECO:0007669"/>
    <property type="project" value="TreeGrafter"/>
</dbReference>
<organism evidence="5 6">
    <name type="scientific">Neorhizobium alkalisoli</name>
    <dbReference type="NCBI Taxonomy" id="528178"/>
    <lineage>
        <taxon>Bacteria</taxon>
        <taxon>Pseudomonadati</taxon>
        <taxon>Pseudomonadota</taxon>
        <taxon>Alphaproteobacteria</taxon>
        <taxon>Hyphomicrobiales</taxon>
        <taxon>Rhizobiaceae</taxon>
        <taxon>Rhizobium/Agrobacterium group</taxon>
        <taxon>Neorhizobium</taxon>
    </lineage>
</organism>
<evidence type="ECO:0000256" key="2">
    <source>
        <dbReference type="ARBA" id="ARBA00022741"/>
    </source>
</evidence>
<evidence type="ECO:0000256" key="3">
    <source>
        <dbReference type="ARBA" id="ARBA00022840"/>
    </source>
</evidence>
<dbReference type="AlphaFoldDB" id="A0A561Q826"/>
<dbReference type="Pfam" id="PF00005">
    <property type="entry name" value="ABC_tran"/>
    <property type="match status" value="1"/>
</dbReference>